<gene>
    <name evidence="1" type="ORF">JF539_27145</name>
</gene>
<reference evidence="1" key="1">
    <citation type="submission" date="2020-12" db="EMBL/GenBank/DDBJ databases">
        <title>Oil enriched cultivation method for isolating marine PHA-producing bacteria.</title>
        <authorList>
            <person name="Zheng W."/>
            <person name="Yu S."/>
            <person name="Huang Y."/>
        </authorList>
    </citation>
    <scope>NUCLEOTIDE SEQUENCE</scope>
    <source>
        <strain evidence="1">SY-2-12</strain>
    </source>
</reference>
<name>A0A939ELL4_9HYPH</name>
<evidence type="ECO:0000313" key="2">
    <source>
        <dbReference type="Proteomes" id="UP000664096"/>
    </source>
</evidence>
<accession>A0A939ELL4</accession>
<dbReference type="EMBL" id="JAEKJZ010000009">
    <property type="protein sequence ID" value="MBN9674064.1"/>
    <property type="molecule type" value="Genomic_DNA"/>
</dbReference>
<comment type="caution">
    <text evidence="1">The sequence shown here is derived from an EMBL/GenBank/DDBJ whole genome shotgun (WGS) entry which is preliminary data.</text>
</comment>
<dbReference type="RefSeq" id="WP_207144359.1">
    <property type="nucleotide sequence ID" value="NZ_JAEKJZ010000009.1"/>
</dbReference>
<organism evidence="1 2">
    <name type="scientific">Roseibium aggregatum</name>
    <dbReference type="NCBI Taxonomy" id="187304"/>
    <lineage>
        <taxon>Bacteria</taxon>
        <taxon>Pseudomonadati</taxon>
        <taxon>Pseudomonadota</taxon>
        <taxon>Alphaproteobacteria</taxon>
        <taxon>Hyphomicrobiales</taxon>
        <taxon>Stappiaceae</taxon>
        <taxon>Roseibium</taxon>
    </lineage>
</organism>
<protein>
    <submittedName>
        <fullName evidence="1">Uncharacterized protein</fullName>
    </submittedName>
</protein>
<dbReference type="AlphaFoldDB" id="A0A939ELL4"/>
<sequence>MTRALTATLAVVGLAVIIGLDAAATPPNPYKAPPLLALGSGKAPAGGFCGALPE</sequence>
<dbReference type="Proteomes" id="UP000664096">
    <property type="component" value="Unassembled WGS sequence"/>
</dbReference>
<evidence type="ECO:0000313" key="1">
    <source>
        <dbReference type="EMBL" id="MBN9674064.1"/>
    </source>
</evidence>
<proteinExistence type="predicted"/>